<evidence type="ECO:0000313" key="2">
    <source>
        <dbReference type="EMBL" id="KAG5178037.1"/>
    </source>
</evidence>
<proteinExistence type="predicted"/>
<dbReference type="Proteomes" id="UP000664859">
    <property type="component" value="Unassembled WGS sequence"/>
</dbReference>
<gene>
    <name evidence="2" type="ORF">JKP88DRAFT_225684</name>
</gene>
<organism evidence="2 3">
    <name type="scientific">Tribonema minus</name>
    <dbReference type="NCBI Taxonomy" id="303371"/>
    <lineage>
        <taxon>Eukaryota</taxon>
        <taxon>Sar</taxon>
        <taxon>Stramenopiles</taxon>
        <taxon>Ochrophyta</taxon>
        <taxon>PX clade</taxon>
        <taxon>Xanthophyceae</taxon>
        <taxon>Tribonematales</taxon>
        <taxon>Tribonemataceae</taxon>
        <taxon>Tribonema</taxon>
    </lineage>
</organism>
<feature type="chain" id="PRO_5032469236" description="Secreted protein" evidence="1">
    <location>
        <begin position="22"/>
        <end position="87"/>
    </location>
</feature>
<keyword evidence="3" id="KW-1185">Reference proteome</keyword>
<dbReference type="EMBL" id="JAFCMP010000518">
    <property type="protein sequence ID" value="KAG5178037.1"/>
    <property type="molecule type" value="Genomic_DNA"/>
</dbReference>
<accession>A0A835YMF3</accession>
<name>A0A835YMF3_9STRA</name>
<evidence type="ECO:0000313" key="3">
    <source>
        <dbReference type="Proteomes" id="UP000664859"/>
    </source>
</evidence>
<dbReference type="AlphaFoldDB" id="A0A835YMF3"/>
<feature type="signal peptide" evidence="1">
    <location>
        <begin position="1"/>
        <end position="21"/>
    </location>
</feature>
<sequence>MLLALRVRLHLVHLQICPAYAYMTVMHINCMTPLDVLSAHPKSPCPPTPPPQCTHSHQISTCRLTHIRYQHVVPEAVANWLLDQHRN</sequence>
<reference evidence="2" key="1">
    <citation type="submission" date="2021-02" db="EMBL/GenBank/DDBJ databases">
        <title>First Annotated Genome of the Yellow-green Alga Tribonema minus.</title>
        <authorList>
            <person name="Mahan K.M."/>
        </authorList>
    </citation>
    <scope>NUCLEOTIDE SEQUENCE</scope>
    <source>
        <strain evidence="2">UTEX B ZZ1240</strain>
    </source>
</reference>
<protein>
    <recommendedName>
        <fullName evidence="4">Secreted protein</fullName>
    </recommendedName>
</protein>
<evidence type="ECO:0008006" key="4">
    <source>
        <dbReference type="Google" id="ProtNLM"/>
    </source>
</evidence>
<keyword evidence="1" id="KW-0732">Signal</keyword>
<evidence type="ECO:0000256" key="1">
    <source>
        <dbReference type="SAM" id="SignalP"/>
    </source>
</evidence>
<comment type="caution">
    <text evidence="2">The sequence shown here is derived from an EMBL/GenBank/DDBJ whole genome shotgun (WGS) entry which is preliminary data.</text>
</comment>